<evidence type="ECO:0000313" key="1">
    <source>
        <dbReference type="EMBL" id="MCE5169976.1"/>
    </source>
</evidence>
<organism evidence="1 2">
    <name type="scientific">Paenibacillus profundus</name>
    <dbReference type="NCBI Taxonomy" id="1173085"/>
    <lineage>
        <taxon>Bacteria</taxon>
        <taxon>Bacillati</taxon>
        <taxon>Bacillota</taxon>
        <taxon>Bacilli</taxon>
        <taxon>Bacillales</taxon>
        <taxon>Paenibacillaceae</taxon>
        <taxon>Paenibacillus</taxon>
    </lineage>
</organism>
<evidence type="ECO:0000313" key="2">
    <source>
        <dbReference type="Proteomes" id="UP001199916"/>
    </source>
</evidence>
<sequence length="77" mass="8624">MDGLGYAVVRRSRLRDGPQSTTCHRPVFNKEAKTNEEEFEVTASTLRRSREEFDKLALGSTSAGKTQILLIGKRLAQ</sequence>
<reference evidence="1 2" key="1">
    <citation type="submission" date="2021-11" db="EMBL/GenBank/DDBJ databases">
        <title>Draft genome sequence of Paenibacillus profundus YoMME, a new Gram-positive bacteria with exoelectrogenic properties.</title>
        <authorList>
            <person name="Hubenova Y."/>
            <person name="Hubenova E."/>
            <person name="Manasiev Y."/>
            <person name="Peykov S."/>
            <person name="Mitov M."/>
        </authorList>
    </citation>
    <scope>NUCLEOTIDE SEQUENCE [LARGE SCALE GENOMIC DNA]</scope>
    <source>
        <strain evidence="1 2">YoMME</strain>
    </source>
</reference>
<dbReference type="Proteomes" id="UP001199916">
    <property type="component" value="Unassembled WGS sequence"/>
</dbReference>
<comment type="caution">
    <text evidence="1">The sequence shown here is derived from an EMBL/GenBank/DDBJ whole genome shotgun (WGS) entry which is preliminary data.</text>
</comment>
<gene>
    <name evidence="1" type="ORF">LQV63_11710</name>
</gene>
<keyword evidence="2" id="KW-1185">Reference proteome</keyword>
<name>A0ABS8YD82_9BACL</name>
<dbReference type="EMBL" id="JAJNBZ010000007">
    <property type="protein sequence ID" value="MCE5169976.1"/>
    <property type="molecule type" value="Genomic_DNA"/>
</dbReference>
<protein>
    <submittedName>
        <fullName evidence="1">Uncharacterized protein</fullName>
    </submittedName>
</protein>
<dbReference type="RefSeq" id="WP_233696923.1">
    <property type="nucleotide sequence ID" value="NZ_JAJNBZ010000007.1"/>
</dbReference>
<proteinExistence type="predicted"/>
<accession>A0ABS8YD82</accession>